<dbReference type="SUPFAM" id="SSF51905">
    <property type="entry name" value="FAD/NAD(P)-binding domain"/>
    <property type="match status" value="1"/>
</dbReference>
<evidence type="ECO:0000313" key="8">
    <source>
        <dbReference type="EMBL" id="NMN99987.1"/>
    </source>
</evidence>
<dbReference type="GO" id="GO:0016709">
    <property type="term" value="F:oxidoreductase activity, acting on paired donors, with incorporation or reduction of molecular oxygen, NAD(P)H as one donor, and incorporation of one atom of oxygen"/>
    <property type="evidence" value="ECO:0007669"/>
    <property type="project" value="UniProtKB-ARBA"/>
</dbReference>
<evidence type="ECO:0000256" key="7">
    <source>
        <dbReference type="ARBA" id="ARBA00023033"/>
    </source>
</evidence>
<dbReference type="PANTHER" id="PTHR43098">
    <property type="entry name" value="L-ORNITHINE N(5)-MONOOXYGENASE-RELATED"/>
    <property type="match status" value="1"/>
</dbReference>
<proteinExistence type="inferred from homology"/>
<evidence type="ECO:0000256" key="3">
    <source>
        <dbReference type="ARBA" id="ARBA00022630"/>
    </source>
</evidence>
<evidence type="ECO:0000256" key="5">
    <source>
        <dbReference type="ARBA" id="ARBA00022857"/>
    </source>
</evidence>
<dbReference type="AlphaFoldDB" id="A0A848KWZ8"/>
<dbReference type="EMBL" id="JABBNB010000001">
    <property type="protein sequence ID" value="NMN99987.1"/>
    <property type="molecule type" value="Genomic_DNA"/>
</dbReference>
<evidence type="ECO:0000256" key="4">
    <source>
        <dbReference type="ARBA" id="ARBA00022827"/>
    </source>
</evidence>
<dbReference type="RefSeq" id="WP_170192459.1">
    <property type="nucleotide sequence ID" value="NZ_JABBNB010000001.1"/>
</dbReference>
<evidence type="ECO:0000313" key="9">
    <source>
        <dbReference type="Proteomes" id="UP000550729"/>
    </source>
</evidence>
<keyword evidence="5" id="KW-0521">NADP</keyword>
<comment type="similarity">
    <text evidence="2">Belongs to the FAD-binding monooxygenase family.</text>
</comment>
<accession>A0A848KWZ8</accession>
<keyword evidence="7" id="KW-0503">Monooxygenase</keyword>
<keyword evidence="6" id="KW-0560">Oxidoreductase</keyword>
<dbReference type="InterPro" id="IPR036188">
    <property type="entry name" value="FAD/NAD-bd_sf"/>
</dbReference>
<keyword evidence="9" id="KW-1185">Reference proteome</keyword>
<comment type="caution">
    <text evidence="8">The sequence shown here is derived from an EMBL/GenBank/DDBJ whole genome shotgun (WGS) entry which is preliminary data.</text>
</comment>
<organism evidence="8 9">
    <name type="scientific">Gordonia asplenii</name>
    <dbReference type="NCBI Taxonomy" id="2725283"/>
    <lineage>
        <taxon>Bacteria</taxon>
        <taxon>Bacillati</taxon>
        <taxon>Actinomycetota</taxon>
        <taxon>Actinomycetes</taxon>
        <taxon>Mycobacteriales</taxon>
        <taxon>Gordoniaceae</taxon>
        <taxon>Gordonia</taxon>
    </lineage>
</organism>
<dbReference type="Gene3D" id="3.50.50.60">
    <property type="entry name" value="FAD/NAD(P)-binding domain"/>
    <property type="match status" value="2"/>
</dbReference>
<gene>
    <name evidence="8" type="ORF">HH308_02030</name>
</gene>
<keyword evidence="4" id="KW-0274">FAD</keyword>
<protein>
    <submittedName>
        <fullName evidence="8">NAD(P)/FAD-dependent oxidoreductase</fullName>
    </submittedName>
</protein>
<comment type="cofactor">
    <cofactor evidence="1">
        <name>FAD</name>
        <dbReference type="ChEBI" id="CHEBI:57692"/>
    </cofactor>
</comment>
<reference evidence="8 9" key="1">
    <citation type="submission" date="2020-04" db="EMBL/GenBank/DDBJ databases">
        <title>Gordonia sp. nov. TBRC 11910.</title>
        <authorList>
            <person name="Suriyachadkun C."/>
        </authorList>
    </citation>
    <scope>NUCLEOTIDE SEQUENCE [LARGE SCALE GENOMIC DNA]</scope>
    <source>
        <strain evidence="8 9">TBRC 11910</strain>
    </source>
</reference>
<evidence type="ECO:0000256" key="6">
    <source>
        <dbReference type="ARBA" id="ARBA00023002"/>
    </source>
</evidence>
<dbReference type="PANTHER" id="PTHR43098:SF4">
    <property type="entry name" value="BLR3857 PROTEIN"/>
    <property type="match status" value="1"/>
</dbReference>
<sequence>MTNATHDVSDIYLKYAAERDKRLRHDGLGQYARVTKVLTGYGVDPHQPVQAREPVTDHVTFAFIGGGFAGLTVGARLHEAGIDDVRLIDKAGDFGGVWYWNRYPGAMCDTSSLIYLPLLEETSYMPTEKYAHGPEIFEHARRIGRHYYLYDNALFHTEVLSVDWEQDASRWRITTNRGDSFTAQFVGVGLGPLHVAKVPDVPGIDSFAGVSFHTTQWDYGYTGGDADGAPMDKLADKRVGVIGTGATALQAVPELAKTCGDLFVVQRTPTSVDIRNNAPIDPEWFEQISAEPGWQQAWLDNFTANWEAYLGNAADHAELEDLVGDGWTDLGRRLRDAVAEIPAGELTEERFIQAMAGADLSKMEEIRARVDDVVADPRIAEGLKAWYSQLCKRPGFHDDYLRVFNQDNVHLVDTDGKGIERITERGVVINGEELELDCIIWATGFEYATDYASRTGFSLAGRDEATLAKHWADGMRTMHGMHMRGFPNLFLVQMLQAAFLGSNVPSNYADNARTIAQIVGHARGADIATMEVTAEAEQAWVDMLYERGRPFGSPECTPGYYNNEGSAVTDRDRYNVGYPDGAGAFFALMKQWRACGDFEGLTFS</sequence>
<name>A0A848KWZ8_9ACTN</name>
<dbReference type="Pfam" id="PF13738">
    <property type="entry name" value="Pyr_redox_3"/>
    <property type="match status" value="1"/>
</dbReference>
<evidence type="ECO:0000256" key="1">
    <source>
        <dbReference type="ARBA" id="ARBA00001974"/>
    </source>
</evidence>
<evidence type="ECO:0000256" key="2">
    <source>
        <dbReference type="ARBA" id="ARBA00010139"/>
    </source>
</evidence>
<keyword evidence="3" id="KW-0285">Flavoprotein</keyword>
<dbReference type="Proteomes" id="UP000550729">
    <property type="component" value="Unassembled WGS sequence"/>
</dbReference>
<dbReference type="InterPro" id="IPR050775">
    <property type="entry name" value="FAD-binding_Monooxygenases"/>
</dbReference>